<dbReference type="AlphaFoldDB" id="A0A229R907"/>
<dbReference type="CDD" id="cd00093">
    <property type="entry name" value="HTH_XRE"/>
    <property type="match status" value="1"/>
</dbReference>
<keyword evidence="4" id="KW-1185">Reference proteome</keyword>
<dbReference type="SMART" id="SM00530">
    <property type="entry name" value="HTH_XRE"/>
    <property type="match status" value="1"/>
</dbReference>
<dbReference type="InterPro" id="IPR001387">
    <property type="entry name" value="Cro/C1-type_HTH"/>
</dbReference>
<evidence type="ECO:0000259" key="2">
    <source>
        <dbReference type="PROSITE" id="PS50943"/>
    </source>
</evidence>
<dbReference type="InterPro" id="IPR029063">
    <property type="entry name" value="SAM-dependent_MTases_sf"/>
</dbReference>
<dbReference type="InterPro" id="IPR010982">
    <property type="entry name" value="Lambda_DNA-bd_dom_sf"/>
</dbReference>
<protein>
    <submittedName>
        <fullName evidence="3">XRE family transcriptional regulator</fullName>
    </submittedName>
</protein>
<accession>A0A229R907</accession>
<dbReference type="Pfam" id="PF13560">
    <property type="entry name" value="HTH_31"/>
    <property type="match status" value="1"/>
</dbReference>
<name>A0A229R907_AMYAL</name>
<proteinExistence type="predicted"/>
<dbReference type="EMBL" id="NMQU01000158">
    <property type="protein sequence ID" value="OXM43140.1"/>
    <property type="molecule type" value="Genomic_DNA"/>
</dbReference>
<dbReference type="OrthoDB" id="3637740at2"/>
<evidence type="ECO:0000313" key="3">
    <source>
        <dbReference type="EMBL" id="OXM43140.1"/>
    </source>
</evidence>
<gene>
    <name evidence="3" type="ORF">CFP75_39765</name>
</gene>
<organism evidence="3 4">
    <name type="scientific">Amycolatopsis alba DSM 44262</name>
    <dbReference type="NCBI Taxonomy" id="1125972"/>
    <lineage>
        <taxon>Bacteria</taxon>
        <taxon>Bacillati</taxon>
        <taxon>Actinomycetota</taxon>
        <taxon>Actinomycetes</taxon>
        <taxon>Pseudonocardiales</taxon>
        <taxon>Pseudonocardiaceae</taxon>
        <taxon>Amycolatopsis</taxon>
    </lineage>
</organism>
<dbReference type="Gene3D" id="1.10.260.40">
    <property type="entry name" value="lambda repressor-like DNA-binding domains"/>
    <property type="match status" value="1"/>
</dbReference>
<feature type="domain" description="HTH cro/C1-type" evidence="2">
    <location>
        <begin position="167"/>
        <end position="222"/>
    </location>
</feature>
<dbReference type="Proteomes" id="UP000215563">
    <property type="component" value="Unassembled WGS sequence"/>
</dbReference>
<feature type="region of interest" description="Disordered" evidence="1">
    <location>
        <begin position="1"/>
        <end position="20"/>
    </location>
</feature>
<evidence type="ECO:0000256" key="1">
    <source>
        <dbReference type="SAM" id="MobiDB-lite"/>
    </source>
</evidence>
<reference evidence="3 4" key="1">
    <citation type="submission" date="2017-07" db="EMBL/GenBank/DDBJ databases">
        <title>Amycolatopsis alba DSM 44262 Genome sequencing and assembly.</title>
        <authorList>
            <person name="Kaur N."/>
            <person name="Mayilraj S."/>
        </authorList>
    </citation>
    <scope>NUCLEOTIDE SEQUENCE [LARGE SCALE GENOMIC DNA]</scope>
    <source>
        <strain evidence="3 4">DSM 44262</strain>
    </source>
</reference>
<dbReference type="SUPFAM" id="SSF47413">
    <property type="entry name" value="lambda repressor-like DNA-binding domains"/>
    <property type="match status" value="1"/>
</dbReference>
<comment type="caution">
    <text evidence="3">The sequence shown here is derived from an EMBL/GenBank/DDBJ whole genome shotgun (WGS) entry which is preliminary data.</text>
</comment>
<dbReference type="Gene3D" id="3.40.50.150">
    <property type="entry name" value="Vaccinia Virus protein VP39"/>
    <property type="match status" value="1"/>
</dbReference>
<evidence type="ECO:0000313" key="4">
    <source>
        <dbReference type="Proteomes" id="UP000215563"/>
    </source>
</evidence>
<dbReference type="RefSeq" id="WP_020636168.1">
    <property type="nucleotide sequence ID" value="NZ_KB913032.1"/>
</dbReference>
<dbReference type="PROSITE" id="PS50943">
    <property type="entry name" value="HTH_CROC1"/>
    <property type="match status" value="1"/>
</dbReference>
<dbReference type="GO" id="GO:0003677">
    <property type="term" value="F:DNA binding"/>
    <property type="evidence" value="ECO:0007669"/>
    <property type="project" value="InterPro"/>
</dbReference>
<sequence>MLHTTSGRRAAQRRWNPPPRRCRCHPRTAQIENALRDGEPAEPGARRIADEQTRTAPCTAQALRTRNTFTTRVVSDALAHGIDRGSGYPATNAAHALVTSTDHVPAPKLDEPAEAGAALHPGQPGTTPRKLPQKDVTLSMTDHEKTPARVSFPDLDAGQYVPLGALVARVRNMRGLSQVAVQQRAGMKASTLSKIERGDNGINGVASIIKLADALRIPREQLFEWAVRYIENRNRHDTRRTPR</sequence>